<evidence type="ECO:0000313" key="3">
    <source>
        <dbReference type="Proteomes" id="UP000680638"/>
    </source>
</evidence>
<dbReference type="Pfam" id="PF05139">
    <property type="entry name" value="Erythro_esteras"/>
    <property type="match status" value="1"/>
</dbReference>
<accession>A0ABQ4M3R5</accession>
<dbReference type="PANTHER" id="PTHR31299:SF0">
    <property type="entry name" value="ESTERASE, PUTATIVE (AFU_ORTHOLOGUE AFUA_1G05850)-RELATED"/>
    <property type="match status" value="1"/>
</dbReference>
<keyword evidence="2" id="KW-0378">Hydrolase</keyword>
<organism evidence="2 3">
    <name type="scientific">Paenibacillus cookii</name>
    <dbReference type="NCBI Taxonomy" id="157839"/>
    <lineage>
        <taxon>Bacteria</taxon>
        <taxon>Bacillati</taxon>
        <taxon>Bacillota</taxon>
        <taxon>Bacilli</taxon>
        <taxon>Bacillales</taxon>
        <taxon>Paenibacillaceae</taxon>
        <taxon>Paenibacillus</taxon>
    </lineage>
</organism>
<gene>
    <name evidence="2" type="primary">ybfO</name>
    <name evidence="2" type="ORF">J21TS3_49970</name>
</gene>
<sequence length="452" mass="51807">MKTFKRLTGMVAAGLAIAVALSPVGAFAEAGHGAGTKANIREIKSLTSEDYKDLAFLKPILKDKTVVSLGENFHRVAEYSSMKTRLIKYLHEELGFDVIAFESGLGDSFMTYENAGTLSSKEMMERSIFPVWHSKETLALFDYIKQQRSKGKPLYLAGYDMQFTSAYLTQWIAEWIAEVDPQRGRDYFQFELQAMTDYYKVINEYGLDNGNNPKAKQEIQKVKDQYEPQYKALIQFIKENKKQLAAAYPKNPRIADVAVKTLEDRIKFIEMGLYDTKESYEFRDRIMADNVEWLTKVMYPGKKVILWAHNDHLAKNTSKMSVKEQGKWINSFTSMGELLHQKLKDKEYVIGLYMNSGRASTITTQKIFQIKPMPKGSLEQLMMGSGYKIAFADLSKHQTPNKNNAWMFKPIYAAEDGMTSEIIEPMAMRFVPKEQYDGIIVFDKVKEPTTKY</sequence>
<dbReference type="Gene3D" id="3.30.1870.10">
    <property type="entry name" value="EreA-like, domain 2"/>
    <property type="match status" value="1"/>
</dbReference>
<dbReference type="Gene3D" id="3.40.1660.10">
    <property type="entry name" value="EreA-like (biosynthetic domain)"/>
    <property type="match status" value="1"/>
</dbReference>
<dbReference type="SUPFAM" id="SSF159501">
    <property type="entry name" value="EreA/ChaN-like"/>
    <property type="match status" value="1"/>
</dbReference>
<protein>
    <submittedName>
        <fullName evidence="2">Hydrolase YbfO</fullName>
    </submittedName>
</protein>
<feature type="signal peptide" evidence="1">
    <location>
        <begin position="1"/>
        <end position="28"/>
    </location>
</feature>
<dbReference type="PANTHER" id="PTHR31299">
    <property type="entry name" value="ESTERASE, PUTATIVE (AFU_ORTHOLOGUE AFUA_1G05850)-RELATED"/>
    <property type="match status" value="1"/>
</dbReference>
<dbReference type="GO" id="GO:0016787">
    <property type="term" value="F:hydrolase activity"/>
    <property type="evidence" value="ECO:0007669"/>
    <property type="project" value="UniProtKB-KW"/>
</dbReference>
<dbReference type="InterPro" id="IPR052036">
    <property type="entry name" value="Hydrolase/PRTase-associated"/>
</dbReference>
<feature type="chain" id="PRO_5045630277" evidence="1">
    <location>
        <begin position="29"/>
        <end position="452"/>
    </location>
</feature>
<dbReference type="Proteomes" id="UP000680638">
    <property type="component" value="Unassembled WGS sequence"/>
</dbReference>
<keyword evidence="3" id="KW-1185">Reference proteome</keyword>
<keyword evidence="1" id="KW-0732">Signal</keyword>
<comment type="caution">
    <text evidence="2">The sequence shown here is derived from an EMBL/GenBank/DDBJ whole genome shotgun (WGS) entry which is preliminary data.</text>
</comment>
<dbReference type="CDD" id="cd14728">
    <property type="entry name" value="Ere-like"/>
    <property type="match status" value="1"/>
</dbReference>
<dbReference type="EMBL" id="BORW01000050">
    <property type="protein sequence ID" value="GIO70176.1"/>
    <property type="molecule type" value="Genomic_DNA"/>
</dbReference>
<evidence type="ECO:0000256" key="1">
    <source>
        <dbReference type="SAM" id="SignalP"/>
    </source>
</evidence>
<proteinExistence type="predicted"/>
<dbReference type="Gene3D" id="1.20.1440.30">
    <property type="entry name" value="Biosynthetic Protein domain"/>
    <property type="match status" value="1"/>
</dbReference>
<reference evidence="2 3" key="1">
    <citation type="submission" date="2021-03" db="EMBL/GenBank/DDBJ databases">
        <title>Antimicrobial resistance genes in bacteria isolated from Japanese honey, and their potential for conferring macrolide and lincosamide resistance in the American foulbrood pathogen Paenibacillus larvae.</title>
        <authorList>
            <person name="Okamoto M."/>
            <person name="Kumagai M."/>
            <person name="Kanamori H."/>
            <person name="Takamatsu D."/>
        </authorList>
    </citation>
    <scope>NUCLEOTIDE SEQUENCE [LARGE SCALE GENOMIC DNA]</scope>
    <source>
        <strain evidence="2 3">J21TS3</strain>
    </source>
</reference>
<name>A0ABQ4M3R5_9BACL</name>
<dbReference type="RefSeq" id="WP_036715612.1">
    <property type="nucleotide sequence ID" value="NZ_BORW01000050.1"/>
</dbReference>
<evidence type="ECO:0000313" key="2">
    <source>
        <dbReference type="EMBL" id="GIO70176.1"/>
    </source>
</evidence>
<dbReference type="InterPro" id="IPR007815">
    <property type="entry name" value="Emycin_Estase"/>
</dbReference>